<dbReference type="PANTHER" id="PTHR43217">
    <property type="entry name" value="SUCCINATE SEMIALDEHYDE DEHYDROGENASE [NAD(P)+] SAD"/>
    <property type="match status" value="1"/>
</dbReference>
<comment type="similarity">
    <text evidence="1">Belongs to the aldehyde dehydrogenase family.</text>
</comment>
<dbReference type="InterPro" id="IPR016161">
    <property type="entry name" value="Ald_DH/histidinol_DH"/>
</dbReference>
<dbReference type="Proteomes" id="UP000218690">
    <property type="component" value="Unassembled WGS sequence"/>
</dbReference>
<dbReference type="GO" id="GO:0004030">
    <property type="term" value="F:aldehyde dehydrogenase [NAD(P)+] activity"/>
    <property type="evidence" value="ECO:0007669"/>
    <property type="project" value="InterPro"/>
</dbReference>
<dbReference type="Gene3D" id="3.40.309.10">
    <property type="entry name" value="Aldehyde Dehydrogenase, Chain A, domain 2"/>
    <property type="match status" value="1"/>
</dbReference>
<keyword evidence="2" id="KW-0521">NADP</keyword>
<dbReference type="FunFam" id="3.40.605.10:FF:000012">
    <property type="entry name" value="NAD-dependent succinate-semialdehyde dehydrogenase"/>
    <property type="match status" value="1"/>
</dbReference>
<feature type="domain" description="Aldehyde dehydrogenase" evidence="4">
    <location>
        <begin position="3"/>
        <end position="451"/>
    </location>
</feature>
<gene>
    <name evidence="5" type="ORF">COM45_03340</name>
</gene>
<evidence type="ECO:0000313" key="5">
    <source>
        <dbReference type="EMBL" id="PCC83402.1"/>
    </source>
</evidence>
<dbReference type="SUPFAM" id="SSF53720">
    <property type="entry name" value="ALDH-like"/>
    <property type="match status" value="1"/>
</dbReference>
<dbReference type="Gene3D" id="3.40.605.10">
    <property type="entry name" value="Aldehyde Dehydrogenase, Chain A, domain 1"/>
    <property type="match status" value="1"/>
</dbReference>
<evidence type="ECO:0000256" key="3">
    <source>
        <dbReference type="ARBA" id="ARBA00023002"/>
    </source>
</evidence>
<proteinExistence type="inferred from homology"/>
<dbReference type="Pfam" id="PF00171">
    <property type="entry name" value="Aldedh"/>
    <property type="match status" value="1"/>
</dbReference>
<dbReference type="CDD" id="cd07100">
    <property type="entry name" value="ALDH_SSADH1_GabD1"/>
    <property type="match status" value="1"/>
</dbReference>
<reference evidence="5 6" key="1">
    <citation type="submission" date="2017-09" db="EMBL/GenBank/DDBJ databases">
        <title>Draft Genome Sequence of Corynebacterium accolens AH4003.</title>
        <authorList>
            <person name="Chen Y."/>
            <person name="Oosthuysen W.F."/>
            <person name="Kelley S."/>
            <person name="Horswill A."/>
        </authorList>
    </citation>
    <scope>NUCLEOTIDE SEQUENCE [LARGE SCALE GENOMIC DNA]</scope>
    <source>
        <strain evidence="5 6">AH4003</strain>
    </source>
</reference>
<protein>
    <submittedName>
        <fullName evidence="5">Succinate-semialdehyde dehydrogenase</fullName>
    </submittedName>
</protein>
<dbReference type="InterPro" id="IPR047110">
    <property type="entry name" value="GABD/Sad-like"/>
</dbReference>
<dbReference type="AlphaFoldDB" id="A0A2A4ALM4"/>
<comment type="caution">
    <text evidence="5">The sequence shown here is derived from an EMBL/GenBank/DDBJ whole genome shotgun (WGS) entry which is preliminary data.</text>
</comment>
<evidence type="ECO:0000313" key="6">
    <source>
        <dbReference type="Proteomes" id="UP000218690"/>
    </source>
</evidence>
<dbReference type="InterPro" id="IPR015590">
    <property type="entry name" value="Aldehyde_DH_dom"/>
</dbReference>
<sequence>MSNTYRVQNPATDEIVETFDSATDAEVEGALAKAAAAYREWSARPMSERAEIVARAASLFAERKEELAKIAAEEMGKPISEGIEEAEFSAAIIKYYADNGEEFTKDQPIPASANGTAVIRRLPIGPLLGIMPWNFPYYQIARFVGPNLVLGNTIVLKDAEICPRSALAVQKIMDDAGIPEGVYNNIFATHDQISTIIADPRIQGVSLTGSERAGAIVGAQAGQNLKKAVLELGGSDPYILLDTDDVKEAAKLAWTTRMYNTGQACNSNKRMIVMEDIYEEFVAELTKLAQAAKAAPADAQGEGTYSCLSSRAAAETLHDQIQRAVKEGATLRAGGELADKGAFVSPAVITDIPVGSDIYYEEFFGPVAVVYQVSSDEEALELANNTQFGLGGTVFSKDTERAAAISRRLEVGMANVNTPAGEGEELPFGGVKRSGFGRELGPLGMDEFVNKQMYYVEN</sequence>
<dbReference type="InterPro" id="IPR016163">
    <property type="entry name" value="Ald_DH_C"/>
</dbReference>
<dbReference type="GO" id="GO:0004777">
    <property type="term" value="F:succinate-semialdehyde dehydrogenase (NAD+) activity"/>
    <property type="evidence" value="ECO:0007669"/>
    <property type="project" value="TreeGrafter"/>
</dbReference>
<dbReference type="InterPro" id="IPR044148">
    <property type="entry name" value="ALDH_GabD1-like"/>
</dbReference>
<dbReference type="PANTHER" id="PTHR43217:SF2">
    <property type="entry name" value="SUCCINATE-SEMIALDEHYDE DEHYDROGENASE [NADP(+)]"/>
    <property type="match status" value="1"/>
</dbReference>
<evidence type="ECO:0000259" key="4">
    <source>
        <dbReference type="Pfam" id="PF00171"/>
    </source>
</evidence>
<dbReference type="InterPro" id="IPR016162">
    <property type="entry name" value="Ald_DH_N"/>
</dbReference>
<evidence type="ECO:0000256" key="2">
    <source>
        <dbReference type="ARBA" id="ARBA00022857"/>
    </source>
</evidence>
<evidence type="ECO:0000256" key="1">
    <source>
        <dbReference type="ARBA" id="ARBA00009986"/>
    </source>
</evidence>
<keyword evidence="3" id="KW-0560">Oxidoreductase</keyword>
<dbReference type="EMBL" id="NWBP01000011">
    <property type="protein sequence ID" value="PCC83402.1"/>
    <property type="molecule type" value="Genomic_DNA"/>
</dbReference>
<name>A0A2A4ALM4_9CORY</name>
<organism evidence="5 6">
    <name type="scientific">Corynebacterium accolens</name>
    <dbReference type="NCBI Taxonomy" id="38284"/>
    <lineage>
        <taxon>Bacteria</taxon>
        <taxon>Bacillati</taxon>
        <taxon>Actinomycetota</taxon>
        <taxon>Actinomycetes</taxon>
        <taxon>Mycobacteriales</taxon>
        <taxon>Corynebacteriaceae</taxon>
        <taxon>Corynebacterium</taxon>
    </lineage>
</organism>
<accession>A0A2A4ALM4</accession>